<gene>
    <name evidence="2" type="ORF">UFOVP110_131</name>
    <name evidence="3" type="ORF">UFOVP223_33</name>
</gene>
<feature type="domain" description="HTH cro/C1-type" evidence="1">
    <location>
        <begin position="11"/>
        <end position="65"/>
    </location>
</feature>
<sequence length="80" mass="8930">MLLKHAIGDTIRIIRTSNSLTLRQLSERSYVSLGHLSEIERGYKEASTAVLEAVAKGLEVSTAQLIKEIYEYLQGGEKHD</sequence>
<dbReference type="GO" id="GO:0003677">
    <property type="term" value="F:DNA binding"/>
    <property type="evidence" value="ECO:0007669"/>
    <property type="project" value="InterPro"/>
</dbReference>
<dbReference type="Gene3D" id="1.10.260.40">
    <property type="entry name" value="lambda repressor-like DNA-binding domains"/>
    <property type="match status" value="1"/>
</dbReference>
<dbReference type="InterPro" id="IPR010982">
    <property type="entry name" value="Lambda_DNA-bd_dom_sf"/>
</dbReference>
<dbReference type="EMBL" id="LR796220">
    <property type="protein sequence ID" value="CAB4129007.1"/>
    <property type="molecule type" value="Genomic_DNA"/>
</dbReference>
<dbReference type="SMART" id="SM00530">
    <property type="entry name" value="HTH_XRE"/>
    <property type="match status" value="1"/>
</dbReference>
<evidence type="ECO:0000259" key="1">
    <source>
        <dbReference type="PROSITE" id="PS50943"/>
    </source>
</evidence>
<name>A0A6J5L7G6_9CAUD</name>
<dbReference type="PROSITE" id="PS50943">
    <property type="entry name" value="HTH_CROC1"/>
    <property type="match status" value="1"/>
</dbReference>
<accession>A0A6J5L7G6</accession>
<proteinExistence type="predicted"/>
<dbReference type="Pfam" id="PF01381">
    <property type="entry name" value="HTH_3"/>
    <property type="match status" value="1"/>
</dbReference>
<dbReference type="EMBL" id="LR798276">
    <property type="protein sequence ID" value="CAB5219157.1"/>
    <property type="molecule type" value="Genomic_DNA"/>
</dbReference>
<dbReference type="SUPFAM" id="SSF47413">
    <property type="entry name" value="lambda repressor-like DNA-binding domains"/>
    <property type="match status" value="1"/>
</dbReference>
<organism evidence="2">
    <name type="scientific">uncultured Caudovirales phage</name>
    <dbReference type="NCBI Taxonomy" id="2100421"/>
    <lineage>
        <taxon>Viruses</taxon>
        <taxon>Duplodnaviria</taxon>
        <taxon>Heunggongvirae</taxon>
        <taxon>Uroviricota</taxon>
        <taxon>Caudoviricetes</taxon>
        <taxon>Peduoviridae</taxon>
        <taxon>Maltschvirus</taxon>
        <taxon>Maltschvirus maltsch</taxon>
    </lineage>
</organism>
<evidence type="ECO:0000313" key="2">
    <source>
        <dbReference type="EMBL" id="CAB4129007.1"/>
    </source>
</evidence>
<reference evidence="2" key="1">
    <citation type="submission" date="2020-04" db="EMBL/GenBank/DDBJ databases">
        <authorList>
            <person name="Chiriac C."/>
            <person name="Salcher M."/>
            <person name="Ghai R."/>
            <person name="Kavagutti S V."/>
        </authorList>
    </citation>
    <scope>NUCLEOTIDE SEQUENCE</scope>
</reference>
<protein>
    <submittedName>
        <fullName evidence="2">HTH_XRE domain containing protein</fullName>
    </submittedName>
</protein>
<evidence type="ECO:0000313" key="3">
    <source>
        <dbReference type="EMBL" id="CAB5219157.1"/>
    </source>
</evidence>
<dbReference type="InterPro" id="IPR001387">
    <property type="entry name" value="Cro/C1-type_HTH"/>
</dbReference>